<evidence type="ECO:0000256" key="2">
    <source>
        <dbReference type="ARBA" id="ARBA00023136"/>
    </source>
</evidence>
<evidence type="ECO:0000256" key="6">
    <source>
        <dbReference type="RuleBase" id="RU000687"/>
    </source>
</evidence>
<dbReference type="InterPro" id="IPR018000">
    <property type="entry name" value="Neurotransmitter_ion_chnl_CS"/>
</dbReference>
<dbReference type="EMBL" id="JAXCGZ010022846">
    <property type="protein sequence ID" value="KAK7022743.1"/>
    <property type="molecule type" value="Genomic_DNA"/>
</dbReference>
<feature type="disulfide bond" evidence="5">
    <location>
        <begin position="465"/>
        <end position="480"/>
    </location>
</feature>
<dbReference type="Pfam" id="PF02931">
    <property type="entry name" value="Neur_chan_LBD"/>
    <property type="match status" value="1"/>
</dbReference>
<dbReference type="SMART" id="SM00034">
    <property type="entry name" value="CLECT"/>
    <property type="match status" value="1"/>
</dbReference>
<dbReference type="SUPFAM" id="SSF56436">
    <property type="entry name" value="C-type lectin-like"/>
    <property type="match status" value="1"/>
</dbReference>
<dbReference type="InterPro" id="IPR023415">
    <property type="entry name" value="LDLR_class-A_CS"/>
</dbReference>
<dbReference type="Gene3D" id="2.60.120.200">
    <property type="match status" value="1"/>
</dbReference>
<dbReference type="PROSITE" id="PS50068">
    <property type="entry name" value="LDLRA_2"/>
    <property type="match status" value="1"/>
</dbReference>
<dbReference type="Gene3D" id="4.10.400.10">
    <property type="entry name" value="Low-density Lipoprotein Receptor"/>
    <property type="match status" value="1"/>
</dbReference>
<comment type="caution">
    <text evidence="9">The sequence shown here is derived from an EMBL/GenBank/DDBJ whole genome shotgun (WGS) entry which is preliminary data.</text>
</comment>
<dbReference type="GO" id="GO:0016020">
    <property type="term" value="C:membrane"/>
    <property type="evidence" value="ECO:0007669"/>
    <property type="project" value="UniProtKB-SubCell"/>
</dbReference>
<evidence type="ECO:0000256" key="4">
    <source>
        <dbReference type="ARBA" id="ARBA00023180"/>
    </source>
</evidence>
<dbReference type="PRINTS" id="PR00252">
    <property type="entry name" value="NRIONCHANNEL"/>
</dbReference>
<dbReference type="Gene3D" id="3.10.100.10">
    <property type="entry name" value="Mannose-Binding Protein A, subunit A"/>
    <property type="match status" value="1"/>
</dbReference>
<comment type="caution">
    <text evidence="6">Lacks conserved residue(s) required for the propagation of feature annotation.</text>
</comment>
<dbReference type="InterPro" id="IPR036734">
    <property type="entry name" value="Neur_chan_lig-bd_sf"/>
</dbReference>
<dbReference type="SMART" id="SM00192">
    <property type="entry name" value="LDLa"/>
    <property type="match status" value="1"/>
</dbReference>
<keyword evidence="4" id="KW-0325">Glycoprotein</keyword>
<protein>
    <submittedName>
        <fullName evidence="9">Uncharacterized protein</fullName>
    </submittedName>
</protein>
<feature type="domain" description="Pentraxin (PTX)" evidence="8">
    <location>
        <begin position="31"/>
        <end position="225"/>
    </location>
</feature>
<dbReference type="Proteomes" id="UP001381693">
    <property type="component" value="Unassembled WGS sequence"/>
</dbReference>
<dbReference type="InterPro" id="IPR006202">
    <property type="entry name" value="Neur_chan_lig-bd"/>
</dbReference>
<dbReference type="InterPro" id="IPR013320">
    <property type="entry name" value="ConA-like_dom_sf"/>
</dbReference>
<keyword evidence="2 6" id="KW-0472">Membrane</keyword>
<dbReference type="InterPro" id="IPR001304">
    <property type="entry name" value="C-type_lectin-like"/>
</dbReference>
<evidence type="ECO:0000256" key="5">
    <source>
        <dbReference type="PROSITE-ProRule" id="PRU00124"/>
    </source>
</evidence>
<name>A0AAN8ZTH0_HALRR</name>
<feature type="transmembrane region" description="Helical" evidence="6">
    <location>
        <begin position="734"/>
        <end position="756"/>
    </location>
</feature>
<feature type="disulfide bond" evidence="5">
    <location>
        <begin position="446"/>
        <end position="458"/>
    </location>
</feature>
<evidence type="ECO:0000256" key="1">
    <source>
        <dbReference type="ARBA" id="ARBA00004141"/>
    </source>
</evidence>
<comment type="similarity">
    <text evidence="6">Belongs to the ligand-gated ion channel (TC 1.A.9) family.</text>
</comment>
<feature type="transmembrane region" description="Helical" evidence="6">
    <location>
        <begin position="705"/>
        <end position="727"/>
    </location>
</feature>
<dbReference type="InterPro" id="IPR002172">
    <property type="entry name" value="LDrepeatLR_classA_rpt"/>
</dbReference>
<reference evidence="9 10" key="1">
    <citation type="submission" date="2023-11" db="EMBL/GenBank/DDBJ databases">
        <title>Halocaridina rubra genome assembly.</title>
        <authorList>
            <person name="Smith C."/>
        </authorList>
    </citation>
    <scope>NUCLEOTIDE SEQUENCE [LARGE SCALE GENOMIC DNA]</scope>
    <source>
        <strain evidence="9">EP-1</strain>
        <tissue evidence="9">Whole</tissue>
    </source>
</reference>
<keyword evidence="6" id="KW-0813">Transport</keyword>
<keyword evidence="6" id="KW-0407">Ion channel</keyword>
<proteinExistence type="inferred from homology"/>
<dbReference type="InterPro" id="IPR036055">
    <property type="entry name" value="LDL_receptor-like_sf"/>
</dbReference>
<feature type="domain" description="C-type lectin" evidence="7">
    <location>
        <begin position="220"/>
        <end position="347"/>
    </location>
</feature>
<dbReference type="PROSITE" id="PS01209">
    <property type="entry name" value="LDLRA_1"/>
    <property type="match status" value="1"/>
</dbReference>
<evidence type="ECO:0000313" key="9">
    <source>
        <dbReference type="EMBL" id="KAK7022743.1"/>
    </source>
</evidence>
<keyword evidence="6" id="KW-0812">Transmembrane</keyword>
<dbReference type="CDD" id="cd00037">
    <property type="entry name" value="CLECT"/>
    <property type="match status" value="1"/>
</dbReference>
<gene>
    <name evidence="9" type="ORF">SK128_021286</name>
</gene>
<evidence type="ECO:0000256" key="3">
    <source>
        <dbReference type="ARBA" id="ARBA00023157"/>
    </source>
</evidence>
<dbReference type="Gene3D" id="2.70.170.10">
    <property type="entry name" value="Neurotransmitter-gated ion-channel ligand-binding domain"/>
    <property type="match status" value="1"/>
</dbReference>
<dbReference type="Pfam" id="PF13385">
    <property type="entry name" value="Laminin_G_3"/>
    <property type="match status" value="1"/>
</dbReference>
<dbReference type="SUPFAM" id="SSF49899">
    <property type="entry name" value="Concanavalin A-like lectins/glucanases"/>
    <property type="match status" value="1"/>
</dbReference>
<dbReference type="FunFam" id="4.10.400.10:FF:000065">
    <property type="entry name" value="Transmembrane protease serine 7"/>
    <property type="match status" value="1"/>
</dbReference>
<dbReference type="SMART" id="SM00159">
    <property type="entry name" value="PTX"/>
    <property type="match status" value="1"/>
</dbReference>
<dbReference type="Gene3D" id="1.20.58.390">
    <property type="entry name" value="Neurotransmitter-gated ion-channel transmembrane domain"/>
    <property type="match status" value="1"/>
</dbReference>
<dbReference type="SUPFAM" id="SSF57424">
    <property type="entry name" value="LDL receptor-like module"/>
    <property type="match status" value="1"/>
</dbReference>
<organism evidence="9 10">
    <name type="scientific">Halocaridina rubra</name>
    <name type="common">Hawaiian red shrimp</name>
    <dbReference type="NCBI Taxonomy" id="373956"/>
    <lineage>
        <taxon>Eukaryota</taxon>
        <taxon>Metazoa</taxon>
        <taxon>Ecdysozoa</taxon>
        <taxon>Arthropoda</taxon>
        <taxon>Crustacea</taxon>
        <taxon>Multicrustacea</taxon>
        <taxon>Malacostraca</taxon>
        <taxon>Eumalacostraca</taxon>
        <taxon>Eucarida</taxon>
        <taxon>Decapoda</taxon>
        <taxon>Pleocyemata</taxon>
        <taxon>Caridea</taxon>
        <taxon>Atyoidea</taxon>
        <taxon>Atyidae</taxon>
        <taxon>Halocaridina</taxon>
    </lineage>
</organism>
<accession>A0AAN8ZTH0</accession>
<keyword evidence="6" id="KW-0406">Ion transport</keyword>
<feature type="disulfide bond" evidence="5">
    <location>
        <begin position="453"/>
        <end position="471"/>
    </location>
</feature>
<dbReference type="Pfam" id="PF00057">
    <property type="entry name" value="Ldl_recept_a"/>
    <property type="match status" value="1"/>
</dbReference>
<evidence type="ECO:0000259" key="7">
    <source>
        <dbReference type="SMART" id="SM00034"/>
    </source>
</evidence>
<dbReference type="InterPro" id="IPR001759">
    <property type="entry name" value="PTX_dom"/>
</dbReference>
<dbReference type="GO" id="GO:0005230">
    <property type="term" value="F:extracellular ligand-gated monoatomic ion channel activity"/>
    <property type="evidence" value="ECO:0007669"/>
    <property type="project" value="InterPro"/>
</dbReference>
<evidence type="ECO:0000313" key="10">
    <source>
        <dbReference type="Proteomes" id="UP001381693"/>
    </source>
</evidence>
<dbReference type="CDD" id="cd00112">
    <property type="entry name" value="LDLa"/>
    <property type="match status" value="1"/>
</dbReference>
<dbReference type="InterPro" id="IPR016186">
    <property type="entry name" value="C-type_lectin-like/link_sf"/>
</dbReference>
<comment type="subcellular location">
    <subcellularLocation>
        <location evidence="1">Membrane</location>
        <topology evidence="1">Multi-pass membrane protein</topology>
    </subcellularLocation>
</comment>
<dbReference type="PROSITE" id="PS00236">
    <property type="entry name" value="NEUROTR_ION_CHANNEL"/>
    <property type="match status" value="1"/>
</dbReference>
<dbReference type="InterPro" id="IPR038050">
    <property type="entry name" value="Neuro_actylchol_rec"/>
</dbReference>
<dbReference type="InterPro" id="IPR016187">
    <property type="entry name" value="CTDL_fold"/>
</dbReference>
<dbReference type="InterPro" id="IPR006201">
    <property type="entry name" value="Neur_channel"/>
</dbReference>
<keyword evidence="3 5" id="KW-1015">Disulfide bond</keyword>
<dbReference type="PANTHER" id="PTHR18945">
    <property type="entry name" value="NEUROTRANSMITTER GATED ION CHANNEL"/>
    <property type="match status" value="1"/>
</dbReference>
<dbReference type="SUPFAM" id="SSF63712">
    <property type="entry name" value="Nicotinic receptor ligand binding domain-like"/>
    <property type="match status" value="1"/>
</dbReference>
<keyword evidence="10" id="KW-1185">Reference proteome</keyword>
<evidence type="ECO:0000259" key="8">
    <source>
        <dbReference type="SMART" id="SM00159"/>
    </source>
</evidence>
<dbReference type="Pfam" id="PF00059">
    <property type="entry name" value="Lectin_C"/>
    <property type="match status" value="1"/>
</dbReference>
<sequence length="772" mass="89043">MELFKNMVPAAIAFWIFISSFTGGVKVLEFQKDRVATLESRGIYEGHLDKERRIYSLTLCSRFQLYILHGWATFFHLEDTQGRIMMLAGELWVERVRPVIARNWNFQILKQPLWMFRWYHLCFTYNHTQSLIKTYINGELSNEQEYNIGEPVYGDKLTLGQGATPERSFSGMLTQVNVWDRELSIDEIASISSCKNDPKGNYISWDAGWKFLKITSVEQALEDFCQNEDTYIHFIFPNMAYNSALFICQALGTDLPKTDDLDIIGDVWRMVNKTYPSVLSCAKNYWTSITDSAEEGIWRYQNGQIPEEIPWRKQEPNGLHYENCATISDKGISDVDCKTDKQCVVCTFRGQHRLSLLGTCETELRNVFLIAYQTNAGELSFMGYGEYYIRREMNEWVWMNDVKNETIARMEDTNPNFPMGRRWWKLEKSVCGQKAGDRKKLLLTPCGQDQFTCDDGACIEHKNRCDLKYDCLDNSDEQACTLVAMPTGYQRHLPPRSSSGEDESLPVIIFVNIESITVRTMDMTMEVSYEITLTWEDNRLQYLNLKWNSTLNVLPIETMKSLWTPKVRFVNSNDNHHTIVDDDSRLIIERRSDFKTRNTGASFEDDVYSGKVNTLSIRRKYGTIYNCDFTLEMYPFDVQECSMKFRIISASKYHLVFDVQKSSVQNSGESQLAEYNVGELALVNSSTGTFSEVHVLVNLRRLSGYAFLNIYIPTMVLLVISYITLFIRVSEFDVRLMGALTVQLVIATLFSQVSIYEITCSGSGKLDDLKSN</sequence>
<dbReference type="AlphaFoldDB" id="A0AAN8ZTH0"/>
<keyword evidence="6" id="KW-1133">Transmembrane helix</keyword>
<dbReference type="GO" id="GO:0004888">
    <property type="term" value="F:transmembrane signaling receptor activity"/>
    <property type="evidence" value="ECO:0007669"/>
    <property type="project" value="InterPro"/>
</dbReference>